<name>A0A1J4UZR3_9BACT</name>
<protein>
    <submittedName>
        <fullName evidence="2">Uncharacterized protein</fullName>
    </submittedName>
</protein>
<comment type="caution">
    <text evidence="2">The sequence shown here is derived from an EMBL/GenBank/DDBJ whole genome shotgun (WGS) entry which is preliminary data.</text>
</comment>
<feature type="compositionally biased region" description="Low complexity" evidence="1">
    <location>
        <begin position="659"/>
        <end position="672"/>
    </location>
</feature>
<dbReference type="Proteomes" id="UP000185769">
    <property type="component" value="Unassembled WGS sequence"/>
</dbReference>
<feature type="compositionally biased region" description="Low complexity" evidence="1">
    <location>
        <begin position="679"/>
        <end position="688"/>
    </location>
</feature>
<dbReference type="EMBL" id="MNVM01000032">
    <property type="protein sequence ID" value="OIO29176.1"/>
    <property type="molecule type" value="Genomic_DNA"/>
</dbReference>
<organism evidence="2 3">
    <name type="scientific">Candidatus Nomurabacteria bacterium CG1_02_31_12</name>
    <dbReference type="NCBI Taxonomy" id="1805280"/>
    <lineage>
        <taxon>Bacteria</taxon>
        <taxon>Candidatus Nomuraibacteriota</taxon>
    </lineage>
</organism>
<evidence type="ECO:0000313" key="2">
    <source>
        <dbReference type="EMBL" id="OIO29176.1"/>
    </source>
</evidence>
<proteinExistence type="predicted"/>
<gene>
    <name evidence="2" type="ORF">AUJ22_01900</name>
</gene>
<evidence type="ECO:0000313" key="3">
    <source>
        <dbReference type="Proteomes" id="UP000185769"/>
    </source>
</evidence>
<reference evidence="2 3" key="1">
    <citation type="journal article" date="2016" name="Environ. Microbiol.">
        <title>Genomic resolution of a cold subsurface aquifer community provides metabolic insights for novel microbes adapted to high CO concentrations.</title>
        <authorList>
            <person name="Probst A.J."/>
            <person name="Castelle C.J."/>
            <person name="Singh A."/>
            <person name="Brown C.T."/>
            <person name="Anantharaman K."/>
            <person name="Sharon I."/>
            <person name="Hug L.A."/>
            <person name="Burstein D."/>
            <person name="Emerson J.B."/>
            <person name="Thomas B.C."/>
            <person name="Banfield J.F."/>
        </authorList>
    </citation>
    <scope>NUCLEOTIDE SEQUENCE [LARGE SCALE GENOMIC DNA]</scope>
    <source>
        <strain evidence="2">CG1_02_31_12</strain>
    </source>
</reference>
<dbReference type="AlphaFoldDB" id="A0A1J4UZR3"/>
<dbReference type="STRING" id="1805280.AUJ22_01900"/>
<evidence type="ECO:0000256" key="1">
    <source>
        <dbReference type="SAM" id="MobiDB-lite"/>
    </source>
</evidence>
<feature type="region of interest" description="Disordered" evidence="1">
    <location>
        <begin position="659"/>
        <end position="688"/>
    </location>
</feature>
<accession>A0A1J4UZR3</accession>
<sequence>MEFIKKMKKNILKILIIILLLTPFFSHSQVTRYKYCDYFSYSNTSVFYDRTAKTCTTGTTTSCTSPQFRNIVDNTCVSQSQCANNFGLPNSLYGECYGLCTPPQTFDSSVGGCITPSTCPTGSFINIINNICVTADYCKAQGISCYGSCPSPQIFDSSVGGCIEILTENKPHYSKLSNLFIQTDDSKNMNITQTTATLSGMGGDKIATPTLPITAYFRYSKAKKNPPIYCNDIYGTNMSSTKDYKLGAVPPTSFSQKITGLKPDTTYYYCAIISNKENIAYGGEAVVKSFHTSPLETTIRTTDATRITSTTATINGTYSSVKTIKTYFQYKEADQFSNQSFNSVKDSIKDFFLKILVNTALAFDPNKWTKINEQTHTIGNYSNLYGNINFTLSKLKPSTKYFFRAVVNEDYSKRIPLTTVCPTGWSGKWPDCTSYGTTLSFTTSATPKDTNIDLGGTGWESYCTNGATNYPTCDNNNYIPTCNPPYILNESKTSCIYNNLFPTVTVTPSSYTFLPSYSYVTINWTSTNATSCTFDDGVTKTRVQTSSELNNTVLSGQGITTRPNVFHPITSTVYSVSCTGAYGTVSGNSFIYVNTGGGNNDNSLLPSITVTANPSSVSSNGSSNISWTSTNATSCDAGIESVKVSGTWNSIDNGKSGVWSSGSGSGTWTNTTGTGGTGDATWFGTGGTKTWTSKTGSGTWMNTTGSGMGSGIWSNRGGTTGSFNTGALTSSKSYSISCTGAHGTVSGNAFIYVNTGGGNWTNNGDTGTWTNGTWTTGNYTNGVWTNTGTYTNGSWTNENSNNNTNYTNKNGIINTAPLTLGQKATPRSDDVVRYHEGIETVFSRQIVADKEFAKRYGYEEGNDLQNFAWYLSDQFARMFGYVNESGKEIRVSLPDVAAYQLQLNGNKLTVYEYYYNRIIDIRNISATLKNASDYEYYFKKR</sequence>